<reference evidence="22" key="1">
    <citation type="journal article" date="2018" name="J Adv Res 9">
        <title>Intraspecific variations in Cyt b and D-loop sequences of Testudine species, Lissemys punctata from south Karnataka.</title>
        <authorList>
            <person name="Lalitha R."/>
            <person name="Chandavar V.R."/>
        </authorList>
    </citation>
    <scope>NUCLEOTIDE SEQUENCE</scope>
    <source>
        <tissue evidence="22">Blood</tissue>
    </source>
</reference>
<dbReference type="PIRSF" id="PIRSF038885">
    <property type="entry name" value="COB"/>
    <property type="match status" value="1"/>
</dbReference>
<protein>
    <recommendedName>
        <fullName evidence="3 19">Cytochrome b</fullName>
    </recommendedName>
</protein>
<feature type="transmembrane region" description="Helical" evidence="19">
    <location>
        <begin position="289"/>
        <end position="308"/>
    </location>
</feature>
<feature type="transmembrane region" description="Helical" evidence="19">
    <location>
        <begin position="179"/>
        <end position="201"/>
    </location>
</feature>
<comment type="subcellular location">
    <subcellularLocation>
        <location evidence="2">Mitochondrion inner membrane</location>
        <topology evidence="2">Multi-pass membrane protein</topology>
    </subcellularLocation>
</comment>
<comment type="cofactor">
    <cofactor evidence="19">
        <name>heme b</name>
        <dbReference type="ChEBI" id="CHEBI:60344"/>
    </cofactor>
    <text evidence="19">Binds 2 heme groups non-covalently.</text>
</comment>
<comment type="function">
    <text evidence="1 19">Component of the ubiquinol-cytochrome c reductase complex (complex III or cytochrome b-c1 complex) that is part of the mitochondrial respiratory chain. The b-c1 complex mediates electron transfer from ubiquinol to cytochrome c. Contributes to the generation of a proton gradient across the mitochondrial membrane that is then used for ATP synthesis.</text>
</comment>
<feature type="transmembrane region" description="Helical" evidence="19">
    <location>
        <begin position="320"/>
        <end position="339"/>
    </location>
</feature>
<keyword evidence="14 19" id="KW-0496">Mitochondrion</keyword>
<feature type="binding site" evidence="17">
    <location>
        <position position="202"/>
    </location>
    <ligand>
        <name>a ubiquinone</name>
        <dbReference type="ChEBI" id="CHEBI:16389"/>
    </ligand>
</feature>
<dbReference type="GO" id="GO:0005743">
    <property type="term" value="C:mitochondrial inner membrane"/>
    <property type="evidence" value="ECO:0007669"/>
    <property type="project" value="UniProtKB-SubCell"/>
</dbReference>
<dbReference type="EMBL" id="KY946738">
    <property type="protein sequence ID" value="AUS84467.1"/>
    <property type="molecule type" value="Genomic_DNA"/>
</dbReference>
<dbReference type="FunFam" id="1.20.810.10:FF:000002">
    <property type="entry name" value="Cytochrome b"/>
    <property type="match status" value="1"/>
</dbReference>
<keyword evidence="6 19" id="KW-0679">Respiratory chain</keyword>
<evidence type="ECO:0000256" key="11">
    <source>
        <dbReference type="ARBA" id="ARBA00022989"/>
    </source>
</evidence>
<dbReference type="InterPro" id="IPR016174">
    <property type="entry name" value="Di-haem_cyt_TM"/>
</dbReference>
<keyword evidence="12 18" id="KW-0408">Iron</keyword>
<keyword evidence="13" id="KW-0830">Ubiquinone</keyword>
<sequence>MATNLRKHHPIIKIINNSLIDLPTPSNISTWWNFGSLLGACLILQIITGLFLAMHYSPNTMTAFSSISHITRDVQYGWLIRNLHANGASLFFICIYLHIGRGIYYGSYLYKETWNIGVILLLLTMATAFMGYVLPWGQMSFWGATVITNLLSAIPYVGNTMVQWIWGGFSVDNATLNRFFTFHFLLPFLILGMTVVHLLFLHETGSNNPIGLNSNTDKIPFHPYFSYKDMMGFLLALTILLTITMFYPNMLGDPDNFSPAKPLSTPPHIKPEWYFLFAYAILRSIPNKLGGVLALLLSILVLFMLPLLHTSKQRTMTFRPMTQTLFWCFTANIIILTWIGGQPVEDPFTTIGQLASILYFTILLVFMPLSSLIENKKTP</sequence>
<evidence type="ECO:0000256" key="14">
    <source>
        <dbReference type="ARBA" id="ARBA00023128"/>
    </source>
</evidence>
<keyword evidence="4 19" id="KW-0813">Transport</keyword>
<keyword evidence="11 19" id="KW-1133">Transmembrane helix</keyword>
<evidence type="ECO:0000256" key="4">
    <source>
        <dbReference type="ARBA" id="ARBA00022448"/>
    </source>
</evidence>
<proteinExistence type="inferred from homology"/>
<evidence type="ECO:0000256" key="19">
    <source>
        <dbReference type="RuleBase" id="RU362117"/>
    </source>
</evidence>
<evidence type="ECO:0000256" key="12">
    <source>
        <dbReference type="ARBA" id="ARBA00023004"/>
    </source>
</evidence>
<dbReference type="Pfam" id="PF00032">
    <property type="entry name" value="Cytochrom_B_C"/>
    <property type="match status" value="1"/>
</dbReference>
<evidence type="ECO:0000256" key="18">
    <source>
        <dbReference type="PIRSR" id="PIRSR038885-2"/>
    </source>
</evidence>
<dbReference type="SUPFAM" id="SSF81648">
    <property type="entry name" value="a domain/subunit of cytochrome bc1 complex (Ubiquinol-cytochrome c reductase)"/>
    <property type="match status" value="1"/>
</dbReference>
<evidence type="ECO:0000256" key="7">
    <source>
        <dbReference type="ARBA" id="ARBA00022692"/>
    </source>
</evidence>
<evidence type="ECO:0000256" key="6">
    <source>
        <dbReference type="ARBA" id="ARBA00022660"/>
    </source>
</evidence>
<dbReference type="CDD" id="cd00284">
    <property type="entry name" value="Cytochrome_b_N"/>
    <property type="match status" value="1"/>
</dbReference>
<evidence type="ECO:0000256" key="2">
    <source>
        <dbReference type="ARBA" id="ARBA00004448"/>
    </source>
</evidence>
<evidence type="ECO:0000313" key="22">
    <source>
        <dbReference type="EMBL" id="AUS84467.1"/>
    </source>
</evidence>
<keyword evidence="5 18" id="KW-0349">Heme</keyword>
<comment type="cofactor">
    <cofactor evidence="18">
        <name>heme</name>
        <dbReference type="ChEBI" id="CHEBI:30413"/>
    </cofactor>
    <text evidence="18">Binds 2 heme groups non-covalently.</text>
</comment>
<dbReference type="InterPro" id="IPR048260">
    <property type="entry name" value="Cytochrome_b_C_euk/bac"/>
</dbReference>
<evidence type="ECO:0000256" key="15">
    <source>
        <dbReference type="ARBA" id="ARBA00023136"/>
    </source>
</evidence>
<dbReference type="CDD" id="cd00290">
    <property type="entry name" value="cytochrome_b_C"/>
    <property type="match status" value="1"/>
</dbReference>
<dbReference type="AlphaFoldDB" id="A0A3G1NCR1"/>
<keyword evidence="9" id="KW-0999">Mitochondrion inner membrane</keyword>
<dbReference type="GO" id="GO:0016491">
    <property type="term" value="F:oxidoreductase activity"/>
    <property type="evidence" value="ECO:0007669"/>
    <property type="project" value="UniProtKB-UniRule"/>
</dbReference>
<organism evidence="22">
    <name type="scientific">Lissemys punctata</name>
    <name type="common">Indian flap-shelled turtle</name>
    <dbReference type="NCBI Taxonomy" id="55542"/>
    <lineage>
        <taxon>Eukaryota</taxon>
        <taxon>Metazoa</taxon>
        <taxon>Chordata</taxon>
        <taxon>Craniata</taxon>
        <taxon>Vertebrata</taxon>
        <taxon>Euteleostomi</taxon>
        <taxon>Archelosauria</taxon>
        <taxon>Testudinata</taxon>
        <taxon>Testudines</taxon>
        <taxon>Cryptodira</taxon>
        <taxon>Trionychia</taxon>
        <taxon>Trionychidae</taxon>
        <taxon>Lissemys</taxon>
    </lineage>
</organism>
<dbReference type="PANTHER" id="PTHR19271">
    <property type="entry name" value="CYTOCHROME B"/>
    <property type="match status" value="1"/>
</dbReference>
<keyword evidence="8 18" id="KW-0479">Metal-binding</keyword>
<feature type="binding site" description="axial binding residue" evidence="18">
    <location>
        <position position="183"/>
    </location>
    <ligand>
        <name>heme b</name>
        <dbReference type="ChEBI" id="CHEBI:60344"/>
        <label>b562</label>
    </ligand>
    <ligandPart>
        <name>Fe</name>
        <dbReference type="ChEBI" id="CHEBI:18248"/>
    </ligandPart>
</feature>
<evidence type="ECO:0000256" key="3">
    <source>
        <dbReference type="ARBA" id="ARBA00013531"/>
    </source>
</evidence>
<dbReference type="GO" id="GO:0008121">
    <property type="term" value="F:quinol-cytochrome-c reductase activity"/>
    <property type="evidence" value="ECO:0007669"/>
    <property type="project" value="InterPro"/>
</dbReference>
<feature type="binding site" description="axial binding residue" evidence="18">
    <location>
        <position position="84"/>
    </location>
    <ligand>
        <name>heme b</name>
        <dbReference type="ChEBI" id="CHEBI:60344"/>
        <label>b562</label>
    </ligand>
    <ligandPart>
        <name>Fe</name>
        <dbReference type="ChEBI" id="CHEBI:18248"/>
    </ligandPart>
</feature>
<evidence type="ECO:0000256" key="16">
    <source>
        <dbReference type="ARBA" id="ARBA00061233"/>
    </source>
</evidence>
<dbReference type="InterPro" id="IPR030689">
    <property type="entry name" value="Cytochrome_b"/>
</dbReference>
<dbReference type="PANTHER" id="PTHR19271:SF16">
    <property type="entry name" value="CYTOCHROME B"/>
    <property type="match status" value="1"/>
</dbReference>
<feature type="transmembrane region" description="Helical" evidence="19">
    <location>
        <begin position="78"/>
        <end position="99"/>
    </location>
</feature>
<keyword evidence="7 19" id="KW-0812">Transmembrane</keyword>
<evidence type="ECO:0000259" key="20">
    <source>
        <dbReference type="PROSITE" id="PS51002"/>
    </source>
</evidence>
<feature type="domain" description="Cytochrome b/b6 N-terminal region profile" evidence="20">
    <location>
        <begin position="1"/>
        <end position="210"/>
    </location>
</feature>
<feature type="binding site" description="axial binding residue" evidence="18">
    <location>
        <position position="98"/>
    </location>
    <ligand>
        <name>heme b</name>
        <dbReference type="ChEBI" id="CHEBI:60344"/>
        <label>b566</label>
    </ligand>
    <ligandPart>
        <name>Fe</name>
        <dbReference type="ChEBI" id="CHEBI:18248"/>
    </ligandPart>
</feature>
<feature type="domain" description="Cytochrome b/b6 C-terminal region profile" evidence="21">
    <location>
        <begin position="211"/>
        <end position="379"/>
    </location>
</feature>
<dbReference type="GO" id="GO:0045275">
    <property type="term" value="C:respiratory chain complex III"/>
    <property type="evidence" value="ECO:0007669"/>
    <property type="project" value="InterPro"/>
</dbReference>
<dbReference type="InterPro" id="IPR005797">
    <property type="entry name" value="Cyt_b/b6_N"/>
</dbReference>
<evidence type="ECO:0000256" key="10">
    <source>
        <dbReference type="ARBA" id="ARBA00022982"/>
    </source>
</evidence>
<dbReference type="GO" id="GO:0006122">
    <property type="term" value="P:mitochondrial electron transport, ubiquinol to cytochrome c"/>
    <property type="evidence" value="ECO:0007669"/>
    <property type="project" value="TreeGrafter"/>
</dbReference>
<feature type="binding site" description="axial binding residue" evidence="18">
    <location>
        <position position="197"/>
    </location>
    <ligand>
        <name>heme b</name>
        <dbReference type="ChEBI" id="CHEBI:60344"/>
        <label>b566</label>
    </ligand>
    <ligandPart>
        <name>Fe</name>
        <dbReference type="ChEBI" id="CHEBI:18248"/>
    </ligandPart>
</feature>
<evidence type="ECO:0000256" key="13">
    <source>
        <dbReference type="ARBA" id="ARBA00023075"/>
    </source>
</evidence>
<dbReference type="InterPro" id="IPR027387">
    <property type="entry name" value="Cytb/b6-like_sf"/>
</dbReference>
<evidence type="ECO:0000259" key="21">
    <source>
        <dbReference type="PROSITE" id="PS51003"/>
    </source>
</evidence>
<dbReference type="PROSITE" id="PS51002">
    <property type="entry name" value="CYTB_NTER"/>
    <property type="match status" value="1"/>
</dbReference>
<dbReference type="SUPFAM" id="SSF81342">
    <property type="entry name" value="Transmembrane di-heme cytochromes"/>
    <property type="match status" value="1"/>
</dbReference>
<feature type="transmembrane region" description="Helical" evidence="19">
    <location>
        <begin position="230"/>
        <end position="247"/>
    </location>
</feature>
<dbReference type="GO" id="GO:0046872">
    <property type="term" value="F:metal ion binding"/>
    <property type="evidence" value="ECO:0007669"/>
    <property type="project" value="UniProtKB-UniRule"/>
</dbReference>
<gene>
    <name evidence="22" type="primary">CYTB</name>
</gene>
<evidence type="ECO:0000256" key="17">
    <source>
        <dbReference type="PIRSR" id="PIRSR038885-1"/>
    </source>
</evidence>
<dbReference type="PROSITE" id="PS51003">
    <property type="entry name" value="CYTB_CTER"/>
    <property type="match status" value="1"/>
</dbReference>
<evidence type="ECO:0000256" key="8">
    <source>
        <dbReference type="ARBA" id="ARBA00022723"/>
    </source>
</evidence>
<feature type="transmembrane region" description="Helical" evidence="19">
    <location>
        <begin position="31"/>
        <end position="57"/>
    </location>
</feature>
<comment type="similarity">
    <text evidence="16 19">Belongs to the cytochrome b family.</text>
</comment>
<dbReference type="InterPro" id="IPR005798">
    <property type="entry name" value="Cyt_b/b6_C"/>
</dbReference>
<keyword evidence="10 19" id="KW-0249">Electron transport</keyword>
<dbReference type="InterPro" id="IPR036150">
    <property type="entry name" value="Cyt_b/b6_C_sf"/>
</dbReference>
<accession>A0A3G1NCR1</accession>
<dbReference type="InterPro" id="IPR048259">
    <property type="entry name" value="Cytochrome_b_N_euk/bac"/>
</dbReference>
<dbReference type="Gene3D" id="1.20.810.10">
    <property type="entry name" value="Cytochrome Bc1 Complex, Chain C"/>
    <property type="match status" value="1"/>
</dbReference>
<geneLocation type="mitochondrion" evidence="22"/>
<feature type="transmembrane region" description="Helical" evidence="19">
    <location>
        <begin position="114"/>
        <end position="134"/>
    </location>
</feature>
<evidence type="ECO:0000256" key="5">
    <source>
        <dbReference type="ARBA" id="ARBA00022617"/>
    </source>
</evidence>
<feature type="transmembrane region" description="Helical" evidence="19">
    <location>
        <begin position="351"/>
        <end position="373"/>
    </location>
</feature>
<evidence type="ECO:0000256" key="9">
    <source>
        <dbReference type="ARBA" id="ARBA00022792"/>
    </source>
</evidence>
<evidence type="ECO:0000256" key="1">
    <source>
        <dbReference type="ARBA" id="ARBA00002566"/>
    </source>
</evidence>
<name>A0A3G1NCR1_9SAUR</name>
<feature type="transmembrane region" description="Helical" evidence="19">
    <location>
        <begin position="141"/>
        <end position="159"/>
    </location>
</feature>
<dbReference type="Pfam" id="PF00033">
    <property type="entry name" value="Cytochrome_B"/>
    <property type="match status" value="1"/>
</dbReference>
<keyword evidence="15 19" id="KW-0472">Membrane</keyword>